<keyword evidence="5 7" id="KW-1133">Transmembrane helix</keyword>
<feature type="domain" description="ABC3 transporter permease C-terminal" evidence="8">
    <location>
        <begin position="29"/>
        <end position="149"/>
    </location>
</feature>
<dbReference type="Pfam" id="PF02687">
    <property type="entry name" value="FtsX"/>
    <property type="match status" value="1"/>
</dbReference>
<dbReference type="PANTHER" id="PTHR30489">
    <property type="entry name" value="LIPOPROTEIN-RELEASING SYSTEM TRANSMEMBRANE PROTEIN LOLE"/>
    <property type="match status" value="1"/>
</dbReference>
<evidence type="ECO:0000256" key="7">
    <source>
        <dbReference type="SAM" id="Phobius"/>
    </source>
</evidence>
<dbReference type="GO" id="GO:0044874">
    <property type="term" value="P:lipoprotein localization to outer membrane"/>
    <property type="evidence" value="ECO:0007669"/>
    <property type="project" value="TreeGrafter"/>
</dbReference>
<comment type="subcellular location">
    <subcellularLocation>
        <location evidence="1">Cell membrane</location>
        <topology evidence="1">Multi-pass membrane protein</topology>
    </subcellularLocation>
</comment>
<evidence type="ECO:0000313" key="9">
    <source>
        <dbReference type="EMBL" id="SET22083.1"/>
    </source>
</evidence>
<keyword evidence="3" id="KW-1003">Cell membrane</keyword>
<accession>A0A1I0CQZ4</accession>
<dbReference type="STRING" id="1120990.SAMN03080614_10883"/>
<dbReference type="EMBL" id="FOIF01000088">
    <property type="protein sequence ID" value="SET22083.1"/>
    <property type="molecule type" value="Genomic_DNA"/>
</dbReference>
<dbReference type="InterPro" id="IPR051447">
    <property type="entry name" value="Lipoprotein-release_system"/>
</dbReference>
<gene>
    <name evidence="9" type="ORF">SAMN03080614_10883</name>
</gene>
<feature type="transmembrane region" description="Helical" evidence="7">
    <location>
        <begin position="71"/>
        <end position="97"/>
    </location>
</feature>
<dbReference type="GO" id="GO:0098797">
    <property type="term" value="C:plasma membrane protein complex"/>
    <property type="evidence" value="ECO:0007669"/>
    <property type="project" value="TreeGrafter"/>
</dbReference>
<dbReference type="RefSeq" id="WP_091351585.1">
    <property type="nucleotide sequence ID" value="NZ_FOIF01000088.1"/>
</dbReference>
<evidence type="ECO:0000256" key="1">
    <source>
        <dbReference type="ARBA" id="ARBA00004651"/>
    </source>
</evidence>
<reference evidence="10" key="1">
    <citation type="submission" date="2016-10" db="EMBL/GenBank/DDBJ databases">
        <authorList>
            <person name="Varghese N."/>
            <person name="Submissions S."/>
        </authorList>
    </citation>
    <scope>NUCLEOTIDE SEQUENCE [LARGE SCALE GENOMIC DNA]</scope>
    <source>
        <strain evidence="10">DSM 13577</strain>
    </source>
</reference>
<keyword evidence="10" id="KW-1185">Reference proteome</keyword>
<feature type="transmembrane region" description="Helical" evidence="7">
    <location>
        <begin position="21"/>
        <end position="51"/>
    </location>
</feature>
<protein>
    <submittedName>
        <fullName evidence="9">FtsX-like permease family protein</fullName>
    </submittedName>
</protein>
<name>A0A1I0CQZ4_9FIRM</name>
<evidence type="ECO:0000313" key="10">
    <source>
        <dbReference type="Proteomes" id="UP000243819"/>
    </source>
</evidence>
<feature type="transmembrane region" description="Helical" evidence="7">
    <location>
        <begin position="129"/>
        <end position="149"/>
    </location>
</feature>
<dbReference type="InterPro" id="IPR003838">
    <property type="entry name" value="ABC3_permease_C"/>
</dbReference>
<keyword evidence="6 7" id="KW-0472">Membrane</keyword>
<proteinExistence type="inferred from homology"/>
<dbReference type="AlphaFoldDB" id="A0A1I0CQZ4"/>
<comment type="similarity">
    <text evidence="2">Belongs to the ABC-4 integral membrane protein family. LolC/E subfamily.</text>
</comment>
<evidence type="ECO:0000256" key="6">
    <source>
        <dbReference type="ARBA" id="ARBA00023136"/>
    </source>
</evidence>
<sequence>MDNNYQVYYKQEMIEELHKEVLLYNIVLIIAGFFILIATVMTLISTLNISFKERIKFFGLLKSVGFNNKNIFSICILQSIIICLIGSLVGTILSLLISKHIGLYLAKLLILRDTDMISSDIFAVNINHAMLAILILFFTSLVSALLPAIKCAYLSPIEALSREK</sequence>
<dbReference type="PANTHER" id="PTHR30489:SF0">
    <property type="entry name" value="LIPOPROTEIN-RELEASING SYSTEM TRANSMEMBRANE PROTEIN LOLE"/>
    <property type="match status" value="1"/>
</dbReference>
<dbReference type="OrthoDB" id="9793166at2"/>
<evidence type="ECO:0000256" key="5">
    <source>
        <dbReference type="ARBA" id="ARBA00022989"/>
    </source>
</evidence>
<evidence type="ECO:0000256" key="4">
    <source>
        <dbReference type="ARBA" id="ARBA00022692"/>
    </source>
</evidence>
<evidence type="ECO:0000259" key="8">
    <source>
        <dbReference type="Pfam" id="PF02687"/>
    </source>
</evidence>
<dbReference type="Proteomes" id="UP000243819">
    <property type="component" value="Unassembled WGS sequence"/>
</dbReference>
<keyword evidence="4 7" id="KW-0812">Transmembrane</keyword>
<organism evidence="9 10">
    <name type="scientific">Anaerobranca gottschalkii DSM 13577</name>
    <dbReference type="NCBI Taxonomy" id="1120990"/>
    <lineage>
        <taxon>Bacteria</taxon>
        <taxon>Bacillati</taxon>
        <taxon>Bacillota</taxon>
        <taxon>Clostridia</taxon>
        <taxon>Eubacteriales</taxon>
        <taxon>Proteinivoracaceae</taxon>
        <taxon>Anaerobranca</taxon>
    </lineage>
</organism>
<evidence type="ECO:0000256" key="3">
    <source>
        <dbReference type="ARBA" id="ARBA00022475"/>
    </source>
</evidence>
<evidence type="ECO:0000256" key="2">
    <source>
        <dbReference type="ARBA" id="ARBA00005236"/>
    </source>
</evidence>